<evidence type="ECO:0000256" key="6">
    <source>
        <dbReference type="ARBA" id="ARBA00023136"/>
    </source>
</evidence>
<evidence type="ECO:0000256" key="3">
    <source>
        <dbReference type="ARBA" id="ARBA00022475"/>
    </source>
</evidence>
<evidence type="ECO:0000313" key="10">
    <source>
        <dbReference type="EMBL" id="EKE83629.1"/>
    </source>
</evidence>
<evidence type="ECO:0000256" key="5">
    <source>
        <dbReference type="ARBA" id="ARBA00022989"/>
    </source>
</evidence>
<dbReference type="GO" id="GO:0042773">
    <property type="term" value="P:ATP synthesis coupled electron transport"/>
    <property type="evidence" value="ECO:0007669"/>
    <property type="project" value="InterPro"/>
</dbReference>
<evidence type="ECO:0000256" key="4">
    <source>
        <dbReference type="ARBA" id="ARBA00022692"/>
    </source>
</evidence>
<comment type="subcellular location">
    <subcellularLocation>
        <location evidence="1">Cell membrane</location>
        <topology evidence="1">Multi-pass membrane protein</topology>
    </subcellularLocation>
    <subcellularLocation>
        <location evidence="7">Membrane</location>
        <topology evidence="7">Multi-pass membrane protein</topology>
    </subcellularLocation>
</comment>
<comment type="similarity">
    <text evidence="2">Belongs to the CPA3 antiporters (TC 2.A.63) subunit D family.</text>
</comment>
<keyword evidence="6 8" id="KW-0472">Membrane</keyword>
<feature type="transmembrane region" description="Helical" evidence="8">
    <location>
        <begin position="161"/>
        <end position="186"/>
    </location>
</feature>
<feature type="transmembrane region" description="Helical" evidence="8">
    <location>
        <begin position="35"/>
        <end position="54"/>
    </location>
</feature>
<feature type="transmembrane region" description="Helical" evidence="8">
    <location>
        <begin position="122"/>
        <end position="149"/>
    </location>
</feature>
<feature type="transmembrane region" description="Helical" evidence="8">
    <location>
        <begin position="206"/>
        <end position="231"/>
    </location>
</feature>
<dbReference type="GO" id="GO:0008137">
    <property type="term" value="F:NADH dehydrogenase (ubiquinone) activity"/>
    <property type="evidence" value="ECO:0007669"/>
    <property type="project" value="InterPro"/>
</dbReference>
<dbReference type="InterPro" id="IPR001750">
    <property type="entry name" value="ND/Mrp_TM"/>
</dbReference>
<organism evidence="10 11">
    <name type="scientific">Idiomarina xiamenensis 10-D-4</name>
    <dbReference type="NCBI Taxonomy" id="740709"/>
    <lineage>
        <taxon>Bacteria</taxon>
        <taxon>Pseudomonadati</taxon>
        <taxon>Pseudomonadota</taxon>
        <taxon>Gammaproteobacteria</taxon>
        <taxon>Alteromonadales</taxon>
        <taxon>Idiomarinaceae</taxon>
        <taxon>Idiomarina</taxon>
    </lineage>
</organism>
<dbReference type="PATRIC" id="fig|740709.3.peg.1478"/>
<feature type="transmembrane region" description="Helical" evidence="8">
    <location>
        <begin position="6"/>
        <end position="23"/>
    </location>
</feature>
<protein>
    <submittedName>
        <fullName evidence="10">Monovalent cation/H+ antiporter subunit D</fullName>
    </submittedName>
</protein>
<feature type="transmembrane region" description="Helical" evidence="8">
    <location>
        <begin position="375"/>
        <end position="395"/>
    </location>
</feature>
<dbReference type="PANTHER" id="PTHR42703:SF1">
    <property type="entry name" value="NA(+)_H(+) ANTIPORTER SUBUNIT D1"/>
    <property type="match status" value="1"/>
</dbReference>
<feature type="domain" description="NADH:quinone oxidoreductase/Mrp antiporter transmembrane" evidence="9">
    <location>
        <begin position="129"/>
        <end position="419"/>
    </location>
</feature>
<dbReference type="eggNOG" id="COG0651">
    <property type="taxonomic scope" value="Bacteria"/>
</dbReference>
<feature type="transmembrane region" description="Helical" evidence="8">
    <location>
        <begin position="331"/>
        <end position="354"/>
    </location>
</feature>
<keyword evidence="4 7" id="KW-0812">Transmembrane</keyword>
<sequence length="509" mass="54665">MWPMHLAILPILIPLFAGLLQLLQWGENPQPIRRTIGIIACLLQLVVSIALLLQVQQHNIIVYALGNWQAPFGIVLSVDRLSSLMVLLTAVLALPVLLYACFGIDNLGSHFQALFQFQLMGIYGAFLTGDLFNLFVFFEVLLISSYALLMHGGGKFRIRACLHYVLINLAGSALFLIALGILYGSTGTLNIADMAQKVALLQGDDAAIAKAGALLLLVVFGIKAAILPLHFWLPQAYSTTSGVVAALFAIMTKVGIYAIARVYTLIFGANAGVLAMVGNDWIWVLGLLTLVVGAIGVMSSRDLRMLVAYLVVISVGTMMATLSFANERAISAVFFYLVHSTLITGALFLLADVMSAQRGKTASRIVSGRRMAQHSLLAVMFFVAAIAVIGIPPLSGFIGKLFILEAARMGNETALLWPIILVSSLVVIITMARAGSKMFWHTLSGKPGDSKSPTGQLVAISLLLSGSVLMTVFAQPISEFTTQLATDLVDGSYYMQAVLPTTEVATHGY</sequence>
<keyword evidence="11" id="KW-1185">Reference proteome</keyword>
<dbReference type="GO" id="GO:0005886">
    <property type="term" value="C:plasma membrane"/>
    <property type="evidence" value="ECO:0007669"/>
    <property type="project" value="UniProtKB-SubCell"/>
</dbReference>
<comment type="caution">
    <text evidence="10">The sequence shown here is derived from an EMBL/GenBank/DDBJ whole genome shotgun (WGS) entry which is preliminary data.</text>
</comment>
<dbReference type="Proteomes" id="UP000014115">
    <property type="component" value="Unassembled WGS sequence"/>
</dbReference>
<evidence type="ECO:0000256" key="1">
    <source>
        <dbReference type="ARBA" id="ARBA00004651"/>
    </source>
</evidence>
<keyword evidence="3" id="KW-1003">Cell membrane</keyword>
<dbReference type="PRINTS" id="PR01437">
    <property type="entry name" value="NUOXDRDTASE4"/>
</dbReference>
<evidence type="ECO:0000256" key="2">
    <source>
        <dbReference type="ARBA" id="ARBA00005346"/>
    </source>
</evidence>
<feature type="transmembrane region" description="Helical" evidence="8">
    <location>
        <begin position="415"/>
        <end position="436"/>
    </location>
</feature>
<feature type="transmembrane region" description="Helical" evidence="8">
    <location>
        <begin position="457"/>
        <end position="477"/>
    </location>
</feature>
<feature type="transmembrane region" description="Helical" evidence="8">
    <location>
        <begin position="281"/>
        <end position="299"/>
    </location>
</feature>
<dbReference type="PANTHER" id="PTHR42703">
    <property type="entry name" value="NADH DEHYDROGENASE"/>
    <property type="match status" value="1"/>
</dbReference>
<dbReference type="NCBIfam" id="NF009309">
    <property type="entry name" value="PRK12666.1"/>
    <property type="match status" value="1"/>
</dbReference>
<dbReference type="OrthoDB" id="9768329at2"/>
<accession>K2KMF0</accession>
<dbReference type="InterPro" id="IPR003918">
    <property type="entry name" value="NADH_UbQ_OxRdtase"/>
</dbReference>
<evidence type="ECO:0000256" key="8">
    <source>
        <dbReference type="SAM" id="Phobius"/>
    </source>
</evidence>
<feature type="transmembrane region" description="Helical" evidence="8">
    <location>
        <begin position="306"/>
        <end position="325"/>
    </location>
</feature>
<dbReference type="STRING" id="740709.A10D4_07270"/>
<feature type="transmembrane region" description="Helical" evidence="8">
    <location>
        <begin position="60"/>
        <end position="78"/>
    </location>
</feature>
<dbReference type="RefSeq" id="WP_008488655.1">
    <property type="nucleotide sequence ID" value="NZ_AMRG01000008.1"/>
</dbReference>
<dbReference type="Pfam" id="PF00361">
    <property type="entry name" value="Proton_antipo_M"/>
    <property type="match status" value="1"/>
</dbReference>
<dbReference type="EMBL" id="AMRG01000008">
    <property type="protein sequence ID" value="EKE83629.1"/>
    <property type="molecule type" value="Genomic_DNA"/>
</dbReference>
<reference evidence="10 11" key="1">
    <citation type="journal article" date="2012" name="J. Bacteriol.">
        <title>Genome Sequence of Idiomarina xiamenensis Type Strain 10-D-4.</title>
        <authorList>
            <person name="Lai Q."/>
            <person name="Wang L."/>
            <person name="Wang W."/>
            <person name="Shao Z."/>
        </authorList>
    </citation>
    <scope>NUCLEOTIDE SEQUENCE [LARGE SCALE GENOMIC DNA]</scope>
    <source>
        <strain evidence="10 11">10-D-4</strain>
    </source>
</reference>
<proteinExistence type="inferred from homology"/>
<feature type="transmembrane region" description="Helical" evidence="8">
    <location>
        <begin position="85"/>
        <end position="102"/>
    </location>
</feature>
<dbReference type="AlphaFoldDB" id="K2KMF0"/>
<keyword evidence="5 8" id="KW-1133">Transmembrane helix</keyword>
<evidence type="ECO:0000256" key="7">
    <source>
        <dbReference type="RuleBase" id="RU000320"/>
    </source>
</evidence>
<evidence type="ECO:0000313" key="11">
    <source>
        <dbReference type="Proteomes" id="UP000014115"/>
    </source>
</evidence>
<dbReference type="InterPro" id="IPR050586">
    <property type="entry name" value="CPA3_Na-H_Antiporter_D"/>
</dbReference>
<evidence type="ECO:0000259" key="9">
    <source>
        <dbReference type="Pfam" id="PF00361"/>
    </source>
</evidence>
<feature type="transmembrane region" description="Helical" evidence="8">
    <location>
        <begin position="243"/>
        <end position="269"/>
    </location>
</feature>
<gene>
    <name evidence="10" type="ORF">A10D4_07270</name>
</gene>
<name>K2KMF0_9GAMM</name>